<evidence type="ECO:0000256" key="1">
    <source>
        <dbReference type="SAM" id="MobiDB-lite"/>
    </source>
</evidence>
<keyword evidence="2" id="KW-0812">Transmembrane</keyword>
<gene>
    <name evidence="4" type="ORF">AAF712_003377</name>
</gene>
<sequence length="318" mass="33158">MVSPVAIFLSLLILVVSEAVIAESQPASKFFEDSLLRLSSLKSSRQRQTRGKRLPSPDYSRAPECKSPCENAVMSNESCGTDSRCLCDEKLIDSLIKCLDCVGTREVQDKEKAQKYLDSYVVECLVNDAPADHRTIHVTGMESHHTSTSTPCTTTTTRSETSASCTTTSTPKHTKAEYPMYPASSITMYSGTPTAGDEQPTSTDAPDKSEGAGEGGESGSQTETAASGESSAISEASSPVSSDGSSVTGSTDVTGTGSPLASSTSAPPSDDPGNPNSEAAQGNGALSFSMHPIIGIRIAVALLVVGMSLLMFGVFFGL</sequence>
<name>A0ABR3A6U4_9AGAR</name>
<keyword evidence="5" id="KW-1185">Reference proteome</keyword>
<evidence type="ECO:0000313" key="4">
    <source>
        <dbReference type="EMBL" id="KAL0069711.1"/>
    </source>
</evidence>
<reference evidence="4 5" key="1">
    <citation type="submission" date="2024-05" db="EMBL/GenBank/DDBJ databases">
        <title>A draft genome resource for the thread blight pathogen Marasmius tenuissimus strain MS-2.</title>
        <authorList>
            <person name="Yulfo-Soto G.E."/>
            <person name="Baruah I.K."/>
            <person name="Amoako-Attah I."/>
            <person name="Bukari Y."/>
            <person name="Meinhardt L.W."/>
            <person name="Bailey B.A."/>
            <person name="Cohen S.P."/>
        </authorList>
    </citation>
    <scope>NUCLEOTIDE SEQUENCE [LARGE SCALE GENOMIC DNA]</scope>
    <source>
        <strain evidence="4 5">MS-2</strain>
    </source>
</reference>
<keyword evidence="2" id="KW-1133">Transmembrane helix</keyword>
<evidence type="ECO:0000256" key="3">
    <source>
        <dbReference type="SAM" id="SignalP"/>
    </source>
</evidence>
<dbReference type="Proteomes" id="UP001437256">
    <property type="component" value="Unassembled WGS sequence"/>
</dbReference>
<accession>A0ABR3A6U4</accession>
<proteinExistence type="predicted"/>
<protein>
    <recommendedName>
        <fullName evidence="6">Extracellular membrane protein CFEM domain-containing protein</fullName>
    </recommendedName>
</protein>
<evidence type="ECO:0000313" key="5">
    <source>
        <dbReference type="Proteomes" id="UP001437256"/>
    </source>
</evidence>
<feature type="compositionally biased region" description="Low complexity" evidence="1">
    <location>
        <begin position="146"/>
        <end position="171"/>
    </location>
</feature>
<feature type="region of interest" description="Disordered" evidence="1">
    <location>
        <begin position="140"/>
        <end position="283"/>
    </location>
</feature>
<feature type="transmembrane region" description="Helical" evidence="2">
    <location>
        <begin position="294"/>
        <end position="316"/>
    </location>
</feature>
<feature type="compositionally biased region" description="Low complexity" evidence="1">
    <location>
        <begin position="219"/>
        <end position="273"/>
    </location>
</feature>
<keyword evidence="2" id="KW-0472">Membrane</keyword>
<feature type="signal peptide" evidence="3">
    <location>
        <begin position="1"/>
        <end position="22"/>
    </location>
</feature>
<feature type="compositionally biased region" description="Polar residues" evidence="1">
    <location>
        <begin position="274"/>
        <end position="283"/>
    </location>
</feature>
<evidence type="ECO:0008006" key="6">
    <source>
        <dbReference type="Google" id="ProtNLM"/>
    </source>
</evidence>
<keyword evidence="3" id="KW-0732">Signal</keyword>
<feature type="chain" id="PRO_5046381576" description="Extracellular membrane protein CFEM domain-containing protein" evidence="3">
    <location>
        <begin position="23"/>
        <end position="318"/>
    </location>
</feature>
<dbReference type="EMBL" id="JBBXMP010000011">
    <property type="protein sequence ID" value="KAL0069711.1"/>
    <property type="molecule type" value="Genomic_DNA"/>
</dbReference>
<feature type="compositionally biased region" description="Polar residues" evidence="1">
    <location>
        <begin position="184"/>
        <end position="204"/>
    </location>
</feature>
<organism evidence="4 5">
    <name type="scientific">Marasmius tenuissimus</name>
    <dbReference type="NCBI Taxonomy" id="585030"/>
    <lineage>
        <taxon>Eukaryota</taxon>
        <taxon>Fungi</taxon>
        <taxon>Dikarya</taxon>
        <taxon>Basidiomycota</taxon>
        <taxon>Agaricomycotina</taxon>
        <taxon>Agaricomycetes</taxon>
        <taxon>Agaricomycetidae</taxon>
        <taxon>Agaricales</taxon>
        <taxon>Marasmiineae</taxon>
        <taxon>Marasmiaceae</taxon>
        <taxon>Marasmius</taxon>
    </lineage>
</organism>
<evidence type="ECO:0000256" key="2">
    <source>
        <dbReference type="SAM" id="Phobius"/>
    </source>
</evidence>
<comment type="caution">
    <text evidence="4">The sequence shown here is derived from an EMBL/GenBank/DDBJ whole genome shotgun (WGS) entry which is preliminary data.</text>
</comment>